<dbReference type="SUPFAM" id="SSF53756">
    <property type="entry name" value="UDP-Glycosyltransferase/glycogen phosphorylase"/>
    <property type="match status" value="1"/>
</dbReference>
<evidence type="ECO:0008006" key="4">
    <source>
        <dbReference type="Google" id="ProtNLM"/>
    </source>
</evidence>
<organism evidence="2 3">
    <name type="scientific">Dorcoceras hygrometricum</name>
    <dbReference type="NCBI Taxonomy" id="472368"/>
    <lineage>
        <taxon>Eukaryota</taxon>
        <taxon>Viridiplantae</taxon>
        <taxon>Streptophyta</taxon>
        <taxon>Embryophyta</taxon>
        <taxon>Tracheophyta</taxon>
        <taxon>Spermatophyta</taxon>
        <taxon>Magnoliopsida</taxon>
        <taxon>eudicotyledons</taxon>
        <taxon>Gunneridae</taxon>
        <taxon>Pentapetalae</taxon>
        <taxon>asterids</taxon>
        <taxon>lamiids</taxon>
        <taxon>Lamiales</taxon>
        <taxon>Gesneriaceae</taxon>
        <taxon>Didymocarpoideae</taxon>
        <taxon>Trichosporeae</taxon>
        <taxon>Loxocarpinae</taxon>
        <taxon>Dorcoceras</taxon>
    </lineage>
</organism>
<accession>A0A2Z7AA06</accession>
<dbReference type="EMBL" id="KV018102">
    <property type="protein sequence ID" value="KZV17692.1"/>
    <property type="molecule type" value="Genomic_DNA"/>
</dbReference>
<dbReference type="CDD" id="cd03784">
    <property type="entry name" value="GT1_Gtf-like"/>
    <property type="match status" value="1"/>
</dbReference>
<protein>
    <recommendedName>
        <fullName evidence="4">UDP-glycosyltransferase 87A1-like</fullName>
    </recommendedName>
</protein>
<dbReference type="Proteomes" id="UP000250235">
    <property type="component" value="Unassembled WGS sequence"/>
</dbReference>
<evidence type="ECO:0000313" key="3">
    <source>
        <dbReference type="Proteomes" id="UP000250235"/>
    </source>
</evidence>
<reference evidence="2 3" key="1">
    <citation type="journal article" date="2015" name="Proc. Natl. Acad. Sci. U.S.A.">
        <title>The resurrection genome of Boea hygrometrica: A blueprint for survival of dehydration.</title>
        <authorList>
            <person name="Xiao L."/>
            <person name="Yang G."/>
            <person name="Zhang L."/>
            <person name="Yang X."/>
            <person name="Zhao S."/>
            <person name="Ji Z."/>
            <person name="Zhou Q."/>
            <person name="Hu M."/>
            <person name="Wang Y."/>
            <person name="Chen M."/>
            <person name="Xu Y."/>
            <person name="Jin H."/>
            <person name="Xiao X."/>
            <person name="Hu G."/>
            <person name="Bao F."/>
            <person name="Hu Y."/>
            <person name="Wan P."/>
            <person name="Li L."/>
            <person name="Deng X."/>
            <person name="Kuang T."/>
            <person name="Xiang C."/>
            <person name="Zhu J.K."/>
            <person name="Oliver M.J."/>
            <person name="He Y."/>
        </authorList>
    </citation>
    <scope>NUCLEOTIDE SEQUENCE [LARGE SCALE GENOMIC DNA]</scope>
    <source>
        <strain evidence="3">cv. XS01</strain>
    </source>
</reference>
<dbReference type="PANTHER" id="PTHR48045">
    <property type="entry name" value="UDP-GLYCOSYLTRANSFERASE 72B1"/>
    <property type="match status" value="1"/>
</dbReference>
<gene>
    <name evidence="2" type="ORF">F511_20641</name>
</gene>
<dbReference type="GO" id="GO:0008194">
    <property type="term" value="F:UDP-glycosyltransferase activity"/>
    <property type="evidence" value="ECO:0007669"/>
    <property type="project" value="InterPro"/>
</dbReference>
<keyword evidence="1" id="KW-0808">Transferase</keyword>
<dbReference type="PANTHER" id="PTHR48045:SF22">
    <property type="entry name" value="UDP-GLUCURONOSYL_UDP-GLUCOSYLTRANSFERASE"/>
    <property type="match status" value="1"/>
</dbReference>
<dbReference type="Gene3D" id="3.40.50.2000">
    <property type="entry name" value="Glycogen Phosphorylase B"/>
    <property type="match status" value="2"/>
</dbReference>
<dbReference type="InterPro" id="IPR002213">
    <property type="entry name" value="UDP_glucos_trans"/>
</dbReference>
<keyword evidence="3" id="KW-1185">Reference proteome</keyword>
<dbReference type="AlphaFoldDB" id="A0A2Z7AA06"/>
<dbReference type="OrthoDB" id="5835829at2759"/>
<dbReference type="Pfam" id="PF00201">
    <property type="entry name" value="UDPGT"/>
    <property type="match status" value="1"/>
</dbReference>
<sequence length="165" mass="18413">MDEIADGLCESGVNFLWVARGESERLKEKCGHLGRVVPWCEQLKVLCHPSVGGFWTHCGWNSTMECIFAGLPIIAFPIIMDQTTNRKHIVEDWKIGLDAKRGLGIGDLLRSREIARLVKSFMDLDSDERKEMARRARALRETTLAAISDGGTSTSNLDSFLASFN</sequence>
<name>A0A2Z7AA06_9LAMI</name>
<proteinExistence type="predicted"/>
<evidence type="ECO:0000256" key="1">
    <source>
        <dbReference type="ARBA" id="ARBA00022679"/>
    </source>
</evidence>
<evidence type="ECO:0000313" key="2">
    <source>
        <dbReference type="EMBL" id="KZV17692.1"/>
    </source>
</evidence>